<dbReference type="EMBL" id="CAAALY010097539">
    <property type="protein sequence ID" value="VEL28751.1"/>
    <property type="molecule type" value="Genomic_DNA"/>
</dbReference>
<gene>
    <name evidence="2" type="ORF">PXEA_LOCUS22191</name>
</gene>
<feature type="compositionally biased region" description="Polar residues" evidence="1">
    <location>
        <begin position="86"/>
        <end position="110"/>
    </location>
</feature>
<protein>
    <submittedName>
        <fullName evidence="2">Uncharacterized protein</fullName>
    </submittedName>
</protein>
<feature type="region of interest" description="Disordered" evidence="1">
    <location>
        <begin position="86"/>
        <end position="149"/>
    </location>
</feature>
<name>A0A448X5M7_9PLAT</name>
<proteinExistence type="predicted"/>
<keyword evidence="3" id="KW-1185">Reference proteome</keyword>
<organism evidence="2 3">
    <name type="scientific">Protopolystoma xenopodis</name>
    <dbReference type="NCBI Taxonomy" id="117903"/>
    <lineage>
        <taxon>Eukaryota</taxon>
        <taxon>Metazoa</taxon>
        <taxon>Spiralia</taxon>
        <taxon>Lophotrochozoa</taxon>
        <taxon>Platyhelminthes</taxon>
        <taxon>Monogenea</taxon>
        <taxon>Polyopisthocotylea</taxon>
        <taxon>Polystomatidea</taxon>
        <taxon>Polystomatidae</taxon>
        <taxon>Protopolystoma</taxon>
    </lineage>
</organism>
<feature type="compositionally biased region" description="Polar residues" evidence="1">
    <location>
        <begin position="1"/>
        <end position="25"/>
    </location>
</feature>
<reference evidence="2" key="1">
    <citation type="submission" date="2018-11" db="EMBL/GenBank/DDBJ databases">
        <authorList>
            <consortium name="Pathogen Informatics"/>
        </authorList>
    </citation>
    <scope>NUCLEOTIDE SEQUENCE</scope>
</reference>
<dbReference type="AlphaFoldDB" id="A0A448X5M7"/>
<evidence type="ECO:0000313" key="3">
    <source>
        <dbReference type="Proteomes" id="UP000784294"/>
    </source>
</evidence>
<comment type="caution">
    <text evidence="2">The sequence shown here is derived from an EMBL/GenBank/DDBJ whole genome shotgun (WGS) entry which is preliminary data.</text>
</comment>
<feature type="region of interest" description="Disordered" evidence="1">
    <location>
        <begin position="1"/>
        <end position="69"/>
    </location>
</feature>
<sequence>MAMASETTSTSQGSRDTPSTPSTGASEPEGSAANRSAGSQVRPSLSDFPLASSCRGVESGGKKSRTPLACLTPELAELSLFYQSSTERSPFKQLRTNGYDNSNSALATKSESVKRGGCKSGGKFENRGPTSVGKSPSAPPSAALKVLSGSRVRHRGVRCTWA</sequence>
<dbReference type="Proteomes" id="UP000784294">
    <property type="component" value="Unassembled WGS sequence"/>
</dbReference>
<accession>A0A448X5M7</accession>
<feature type="compositionally biased region" description="Polar residues" evidence="1">
    <location>
        <begin position="33"/>
        <end position="43"/>
    </location>
</feature>
<evidence type="ECO:0000313" key="2">
    <source>
        <dbReference type="EMBL" id="VEL28751.1"/>
    </source>
</evidence>
<evidence type="ECO:0000256" key="1">
    <source>
        <dbReference type="SAM" id="MobiDB-lite"/>
    </source>
</evidence>